<evidence type="ECO:0000313" key="1">
    <source>
        <dbReference type="EMBL" id="HDY58483.1"/>
    </source>
</evidence>
<protein>
    <submittedName>
        <fullName evidence="1">Uncharacterized protein</fullName>
    </submittedName>
</protein>
<name>A0A7V0Z4I5_UNCW3</name>
<gene>
    <name evidence="1" type="ORF">ENP86_02890</name>
</gene>
<dbReference type="AlphaFoldDB" id="A0A7V0Z4I5"/>
<sequence length="197" mass="21938">MDISKNHAVIGYDSHICQSFTRDLTNCIDMPAGANGHMDLAITKDSNDVIVYQNNATDWIAMADLNTGLETQLIEIPFSTNPDIGLHFSGNCYKKPGWVLISTYGAKNPPKGYTHSWMDNLLFMVELEANPKIIKLAKTHSYTAEDPDDVEKNYFAEAFASINSNGTRVIFGSNWGILSPTDYTDAYEVKMPTGWDQ</sequence>
<organism evidence="1">
    <name type="scientific">candidate division WOR-3 bacterium</name>
    <dbReference type="NCBI Taxonomy" id="2052148"/>
    <lineage>
        <taxon>Bacteria</taxon>
        <taxon>Bacteria division WOR-3</taxon>
    </lineage>
</organism>
<dbReference type="EMBL" id="DSKY01000009">
    <property type="protein sequence ID" value="HDY58483.1"/>
    <property type="molecule type" value="Genomic_DNA"/>
</dbReference>
<accession>A0A7V0Z4I5</accession>
<reference evidence="1" key="1">
    <citation type="journal article" date="2020" name="mSystems">
        <title>Genome- and Community-Level Interaction Insights into Carbon Utilization and Element Cycling Functions of Hydrothermarchaeota in Hydrothermal Sediment.</title>
        <authorList>
            <person name="Zhou Z."/>
            <person name="Liu Y."/>
            <person name="Xu W."/>
            <person name="Pan J."/>
            <person name="Luo Z.H."/>
            <person name="Li M."/>
        </authorList>
    </citation>
    <scope>NUCLEOTIDE SEQUENCE [LARGE SCALE GENOMIC DNA]</scope>
    <source>
        <strain evidence="1">SpSt-258</strain>
    </source>
</reference>
<comment type="caution">
    <text evidence="1">The sequence shown here is derived from an EMBL/GenBank/DDBJ whole genome shotgun (WGS) entry which is preliminary data.</text>
</comment>
<proteinExistence type="predicted"/>